<reference evidence="1" key="1">
    <citation type="journal article" date="2022" name="New Phytol.">
        <title>Evolutionary transition to the ectomycorrhizal habit in the genomes of a hyperdiverse lineage of mushroom-forming fungi.</title>
        <authorList>
            <person name="Looney B."/>
            <person name="Miyauchi S."/>
            <person name="Morin E."/>
            <person name="Drula E."/>
            <person name="Courty P.E."/>
            <person name="Kohler A."/>
            <person name="Kuo A."/>
            <person name="LaButti K."/>
            <person name="Pangilinan J."/>
            <person name="Lipzen A."/>
            <person name="Riley R."/>
            <person name="Andreopoulos W."/>
            <person name="He G."/>
            <person name="Johnson J."/>
            <person name="Nolan M."/>
            <person name="Tritt A."/>
            <person name="Barry K.W."/>
            <person name="Grigoriev I.V."/>
            <person name="Nagy L.G."/>
            <person name="Hibbett D."/>
            <person name="Henrissat B."/>
            <person name="Matheny P.B."/>
            <person name="Labbe J."/>
            <person name="Martin F.M."/>
        </authorList>
    </citation>
    <scope>NUCLEOTIDE SEQUENCE</scope>
    <source>
        <strain evidence="1">BPL690</strain>
    </source>
</reference>
<proteinExistence type="predicted"/>
<gene>
    <name evidence="1" type="ORF">B0F90DRAFT_1700805</name>
</gene>
<name>A0AAD4M8F3_9AGAM</name>
<protein>
    <submittedName>
        <fullName evidence="1">Uncharacterized protein</fullName>
    </submittedName>
</protein>
<organism evidence="1 2">
    <name type="scientific">Multifurca ochricompacta</name>
    <dbReference type="NCBI Taxonomy" id="376703"/>
    <lineage>
        <taxon>Eukaryota</taxon>
        <taxon>Fungi</taxon>
        <taxon>Dikarya</taxon>
        <taxon>Basidiomycota</taxon>
        <taxon>Agaricomycotina</taxon>
        <taxon>Agaricomycetes</taxon>
        <taxon>Russulales</taxon>
        <taxon>Russulaceae</taxon>
        <taxon>Multifurca</taxon>
    </lineage>
</organism>
<sequence length="65" mass="7700">MCRGHAVSGISRRHHCFASHTFTYIYRPHRCHPRINTYLFTHTYTDPSPGQVVEPKWFISYTIGY</sequence>
<keyword evidence="2" id="KW-1185">Reference proteome</keyword>
<dbReference type="EMBL" id="WTXG01000005">
    <property type="protein sequence ID" value="KAI0305756.1"/>
    <property type="molecule type" value="Genomic_DNA"/>
</dbReference>
<evidence type="ECO:0000313" key="1">
    <source>
        <dbReference type="EMBL" id="KAI0305756.1"/>
    </source>
</evidence>
<comment type="caution">
    <text evidence="1">The sequence shown here is derived from an EMBL/GenBank/DDBJ whole genome shotgun (WGS) entry which is preliminary data.</text>
</comment>
<dbReference type="Proteomes" id="UP001203297">
    <property type="component" value="Unassembled WGS sequence"/>
</dbReference>
<evidence type="ECO:0000313" key="2">
    <source>
        <dbReference type="Proteomes" id="UP001203297"/>
    </source>
</evidence>
<dbReference type="AlphaFoldDB" id="A0AAD4M8F3"/>
<accession>A0AAD4M8F3</accession>